<evidence type="ECO:0000313" key="1">
    <source>
        <dbReference type="EMBL" id="KAF6031454.1"/>
    </source>
</evidence>
<keyword evidence="2" id="KW-1185">Reference proteome</keyword>
<protein>
    <submittedName>
        <fullName evidence="1">Uncharacterized protein</fullName>
    </submittedName>
</protein>
<dbReference type="Proteomes" id="UP000593567">
    <property type="component" value="Unassembled WGS sequence"/>
</dbReference>
<reference evidence="1" key="1">
    <citation type="submission" date="2020-06" db="EMBL/GenBank/DDBJ databases">
        <title>Draft genome of Bugula neritina, a colonial animal packing powerful symbionts and potential medicines.</title>
        <authorList>
            <person name="Rayko M."/>
        </authorList>
    </citation>
    <scope>NUCLEOTIDE SEQUENCE [LARGE SCALE GENOMIC DNA]</scope>
    <source>
        <strain evidence="1">Kwan_BN1</strain>
    </source>
</reference>
<proteinExistence type="predicted"/>
<evidence type="ECO:0000313" key="2">
    <source>
        <dbReference type="Proteomes" id="UP000593567"/>
    </source>
</evidence>
<name>A0A7J7K0F7_BUGNE</name>
<comment type="caution">
    <text evidence="1">The sequence shown here is derived from an EMBL/GenBank/DDBJ whole genome shotgun (WGS) entry which is preliminary data.</text>
</comment>
<dbReference type="AlphaFoldDB" id="A0A7J7K0F7"/>
<gene>
    <name evidence="1" type="ORF">EB796_010227</name>
</gene>
<accession>A0A7J7K0F7</accession>
<sequence>MRRKSRVSLSCQVISDEPTVSLVIFHNRLVHGGRETVGLPVVVSVHHALEVVAVSVADETCAMLDLNDAPTSLSELPSGTGSWIYSLLLACHQEGQVHLVWLKLEVLTSSEQWSGDEEVVGELGNWWMVMVTGSWNDSF</sequence>
<dbReference type="EMBL" id="VXIV02001602">
    <property type="protein sequence ID" value="KAF6031454.1"/>
    <property type="molecule type" value="Genomic_DNA"/>
</dbReference>
<organism evidence="1 2">
    <name type="scientific">Bugula neritina</name>
    <name type="common">Brown bryozoan</name>
    <name type="synonym">Sertularia neritina</name>
    <dbReference type="NCBI Taxonomy" id="10212"/>
    <lineage>
        <taxon>Eukaryota</taxon>
        <taxon>Metazoa</taxon>
        <taxon>Spiralia</taxon>
        <taxon>Lophotrochozoa</taxon>
        <taxon>Bryozoa</taxon>
        <taxon>Gymnolaemata</taxon>
        <taxon>Cheilostomatida</taxon>
        <taxon>Flustrina</taxon>
        <taxon>Buguloidea</taxon>
        <taxon>Bugulidae</taxon>
        <taxon>Bugula</taxon>
    </lineage>
</organism>